<dbReference type="Proteomes" id="UP000030711">
    <property type="component" value="Chromosome 5"/>
</dbReference>
<organism evidence="1 2">
    <name type="scientific">Eucalyptus grandis</name>
    <name type="common">Flooded gum</name>
    <dbReference type="NCBI Taxonomy" id="71139"/>
    <lineage>
        <taxon>Eukaryota</taxon>
        <taxon>Viridiplantae</taxon>
        <taxon>Streptophyta</taxon>
        <taxon>Embryophyta</taxon>
        <taxon>Tracheophyta</taxon>
        <taxon>Spermatophyta</taxon>
        <taxon>Magnoliopsida</taxon>
        <taxon>eudicotyledons</taxon>
        <taxon>Gunneridae</taxon>
        <taxon>Pentapetalae</taxon>
        <taxon>rosids</taxon>
        <taxon>malvids</taxon>
        <taxon>Myrtales</taxon>
        <taxon>Myrtaceae</taxon>
        <taxon>Myrtoideae</taxon>
        <taxon>Eucalypteae</taxon>
        <taxon>Eucalyptus</taxon>
    </lineage>
</organism>
<proteinExistence type="predicted"/>
<evidence type="ECO:0000313" key="1">
    <source>
        <dbReference type="EMBL" id="KAK3431410.1"/>
    </source>
</evidence>
<keyword evidence="2" id="KW-1185">Reference proteome</keyword>
<protein>
    <submittedName>
        <fullName evidence="1">Uncharacterized protein</fullName>
    </submittedName>
</protein>
<sequence length="526" mass="60314">MKRNYHVFLSFRGTDVRQGFLSHLYAALDQRGIYTFVDSEELRKGEEISWTLMRAIEESHIAIIVFSEDYASSRWCLEELLKIMECKEKNGLMVFPVFYEVEPREVREGRENYKRAMDNHEYKFGKDSEKVKRWKKALFETGSLSGWELNDRDEADLIQCIVKELSIHLNRTPLHVAKYPVGIDSRVQELIWLSQKESADDDVMMIGLWGPGGIGKTAIAKALYNAMMRQFQVCSFLEQVREKSHRSDGLVTLQKDLLSEILVHPLTIYSVAGGISLIQERLCCKKVLLVLDDVDHMNQLNALAGKGNWFGKGSRIIVTSRDKHLLISHDKNYVYEVKTLKDDEARDLFGQHAFTNSNKVEIRRDLIDGALHYANNLPLALEVITVYDVDGEISLIQERLCCKKVLLVLDDVDDMDQLNALAGKGDWFGKGSRIIVTSRDRHLLTSHDKNYVYEVKTLEDNEAQDLFGQHAFTNSNKVEIRRDLIDGALHYADGLPLALEVRNLNGKVHCINSLKFLNQKSIEFSR</sequence>
<evidence type="ECO:0000313" key="2">
    <source>
        <dbReference type="Proteomes" id="UP000030711"/>
    </source>
</evidence>
<gene>
    <name evidence="1" type="ORF">EUGRSUZ_E03291</name>
</gene>
<reference evidence="1 2" key="1">
    <citation type="journal article" date="2014" name="Nature">
        <title>The genome of Eucalyptus grandis.</title>
        <authorList>
            <person name="Myburg A.A."/>
            <person name="Grattapaglia D."/>
            <person name="Tuskan G.A."/>
            <person name="Hellsten U."/>
            <person name="Hayes R.D."/>
            <person name="Grimwood J."/>
            <person name="Jenkins J."/>
            <person name="Lindquist E."/>
            <person name="Tice H."/>
            <person name="Bauer D."/>
            <person name="Goodstein D.M."/>
            <person name="Dubchak I."/>
            <person name="Poliakov A."/>
            <person name="Mizrachi E."/>
            <person name="Kullan A.R."/>
            <person name="Hussey S.G."/>
            <person name="Pinard D."/>
            <person name="van der Merwe K."/>
            <person name="Singh P."/>
            <person name="van Jaarsveld I."/>
            <person name="Silva-Junior O.B."/>
            <person name="Togawa R.C."/>
            <person name="Pappas M.R."/>
            <person name="Faria D.A."/>
            <person name="Sansaloni C.P."/>
            <person name="Petroli C.D."/>
            <person name="Yang X."/>
            <person name="Ranjan P."/>
            <person name="Tschaplinski T.J."/>
            <person name="Ye C.Y."/>
            <person name="Li T."/>
            <person name="Sterck L."/>
            <person name="Vanneste K."/>
            <person name="Murat F."/>
            <person name="Soler M."/>
            <person name="Clemente H.S."/>
            <person name="Saidi N."/>
            <person name="Cassan-Wang H."/>
            <person name="Dunand C."/>
            <person name="Hefer C.A."/>
            <person name="Bornberg-Bauer E."/>
            <person name="Kersting A.R."/>
            <person name="Vining K."/>
            <person name="Amarasinghe V."/>
            <person name="Ranik M."/>
            <person name="Naithani S."/>
            <person name="Elser J."/>
            <person name="Boyd A.E."/>
            <person name="Liston A."/>
            <person name="Spatafora J.W."/>
            <person name="Dharmwardhana P."/>
            <person name="Raja R."/>
            <person name="Sullivan C."/>
            <person name="Romanel E."/>
            <person name="Alves-Ferreira M."/>
            <person name="Kulheim C."/>
            <person name="Foley W."/>
            <person name="Carocha V."/>
            <person name="Paiva J."/>
            <person name="Kudrna D."/>
            <person name="Brommonschenkel S.H."/>
            <person name="Pasquali G."/>
            <person name="Byrne M."/>
            <person name="Rigault P."/>
            <person name="Tibbits J."/>
            <person name="Spokevicius A."/>
            <person name="Jones R.C."/>
            <person name="Steane D.A."/>
            <person name="Vaillancourt R.E."/>
            <person name="Potts B.M."/>
            <person name="Joubert F."/>
            <person name="Barry K."/>
            <person name="Pappas G.J."/>
            <person name="Strauss S.H."/>
            <person name="Jaiswal P."/>
            <person name="Grima-Pettenati J."/>
            <person name="Salse J."/>
            <person name="Van de Peer Y."/>
            <person name="Rokhsar D.S."/>
            <person name="Schmutz J."/>
        </authorList>
    </citation>
    <scope>NUCLEOTIDE SEQUENCE [LARGE SCALE GENOMIC DNA]</scope>
    <source>
        <strain evidence="2">cv. BRASUZ1</strain>
        <tissue evidence="1">Leaf extractions</tissue>
    </source>
</reference>
<dbReference type="EMBL" id="CM064439">
    <property type="protein sequence ID" value="KAK3431410.1"/>
    <property type="molecule type" value="Genomic_DNA"/>
</dbReference>
<name>A0ACC3KYJ3_EUCGR</name>
<accession>A0ACC3KYJ3</accession>
<comment type="caution">
    <text evidence="1">The sequence shown here is derived from an EMBL/GenBank/DDBJ whole genome shotgun (WGS) entry which is preliminary data.</text>
</comment>